<name>A0A640VW47_9RHOB</name>
<evidence type="ECO:0000313" key="4">
    <source>
        <dbReference type="EMBL" id="GFE51301.1"/>
    </source>
</evidence>
<organism evidence="4 5">
    <name type="scientific">Roseobacter cerasinus</name>
    <dbReference type="NCBI Taxonomy" id="2602289"/>
    <lineage>
        <taxon>Bacteria</taxon>
        <taxon>Pseudomonadati</taxon>
        <taxon>Pseudomonadota</taxon>
        <taxon>Alphaproteobacteria</taxon>
        <taxon>Rhodobacterales</taxon>
        <taxon>Roseobacteraceae</taxon>
        <taxon>Roseobacter</taxon>
    </lineage>
</organism>
<dbReference type="InterPro" id="IPR006059">
    <property type="entry name" value="SBP"/>
</dbReference>
<dbReference type="Gene3D" id="3.40.190.10">
    <property type="entry name" value="Periplasmic binding protein-like II"/>
    <property type="match status" value="2"/>
</dbReference>
<keyword evidence="3" id="KW-0732">Signal</keyword>
<dbReference type="PANTHER" id="PTHR43649">
    <property type="entry name" value="ARABINOSE-BINDING PROTEIN-RELATED"/>
    <property type="match status" value="1"/>
</dbReference>
<evidence type="ECO:0000256" key="1">
    <source>
        <dbReference type="ARBA" id="ARBA00004418"/>
    </source>
</evidence>
<dbReference type="RefSeq" id="WP_159978895.1">
    <property type="nucleotide sequence ID" value="NZ_BLIV01000006.1"/>
</dbReference>
<dbReference type="Proteomes" id="UP000436522">
    <property type="component" value="Unassembled WGS sequence"/>
</dbReference>
<dbReference type="EMBL" id="BLIV01000006">
    <property type="protein sequence ID" value="GFE51301.1"/>
    <property type="molecule type" value="Genomic_DNA"/>
</dbReference>
<comment type="caution">
    <text evidence="4">The sequence shown here is derived from an EMBL/GenBank/DDBJ whole genome shotgun (WGS) entry which is preliminary data.</text>
</comment>
<feature type="signal peptide" evidence="3">
    <location>
        <begin position="1"/>
        <end position="21"/>
    </location>
</feature>
<proteinExistence type="inferred from homology"/>
<dbReference type="AlphaFoldDB" id="A0A640VW47"/>
<dbReference type="SUPFAM" id="SSF53850">
    <property type="entry name" value="Periplasmic binding protein-like II"/>
    <property type="match status" value="1"/>
</dbReference>
<evidence type="ECO:0000256" key="2">
    <source>
        <dbReference type="ARBA" id="ARBA00008520"/>
    </source>
</evidence>
<dbReference type="PANTHER" id="PTHR43649:SF12">
    <property type="entry name" value="DIACETYLCHITOBIOSE BINDING PROTEIN DASA"/>
    <property type="match status" value="1"/>
</dbReference>
<reference evidence="4 5" key="1">
    <citation type="submission" date="2019-12" db="EMBL/GenBank/DDBJ databases">
        <title>Roseobacter cerasinus sp. nov., isolated from seawater around aquaculture.</title>
        <authorList>
            <person name="Muramatsu S."/>
            <person name="Takabe Y."/>
            <person name="Mori K."/>
            <person name="Takaichi S."/>
            <person name="Hanada S."/>
        </authorList>
    </citation>
    <scope>NUCLEOTIDE SEQUENCE [LARGE SCALE GENOMIC DNA]</scope>
    <source>
        <strain evidence="4 5">AI77</strain>
    </source>
</reference>
<keyword evidence="5" id="KW-1185">Reference proteome</keyword>
<evidence type="ECO:0000313" key="5">
    <source>
        <dbReference type="Proteomes" id="UP000436522"/>
    </source>
</evidence>
<dbReference type="InterPro" id="IPR050490">
    <property type="entry name" value="Bact_solute-bd_prot1"/>
</dbReference>
<feature type="chain" id="PRO_5024849515" evidence="3">
    <location>
        <begin position="22"/>
        <end position="405"/>
    </location>
</feature>
<comment type="similarity">
    <text evidence="2">Belongs to the bacterial solute-binding protein 1 family.</text>
</comment>
<sequence>MFLKRIALAGAVSLMGSAALACSYQNEVPIKSLSAGFEAWKAVTDAMAECGNFQAELDQEFRKKQPAAFEANPSLYHIGGVANGTITPLLNAGTIRPLDDLVEKYGQTLKPNQLIRINGQIMAVAMMVNTQHLMYRSDVLADLGIATPTTWDEVYAAAAKIKEAGVMEYPLGATMKSGWNIAQEFVNMYPAHGGAFFNADNTTAVNSDAGMAALETMKAALEFTDPEVLVSDSTYVQQQFQQGKIAMANLWASRAGAMDDEAESQVVGKVAMAAAPKAVADGAPATTLWWDGIVIAKNISDEEAEAAFRLAMEGLDAETVQGANDAAIWLVDGYQPTEIAQGAIATATANPAPPAYPSTTQMGLLHSALGNELPSFLTGERDAAATLAAIEEAYTTSAKEAGVLK</sequence>
<accession>A0A640VW47</accession>
<dbReference type="GO" id="GO:0042597">
    <property type="term" value="C:periplasmic space"/>
    <property type="evidence" value="ECO:0007669"/>
    <property type="project" value="UniProtKB-SubCell"/>
</dbReference>
<dbReference type="PROSITE" id="PS51257">
    <property type="entry name" value="PROKAR_LIPOPROTEIN"/>
    <property type="match status" value="1"/>
</dbReference>
<protein>
    <submittedName>
        <fullName evidence="4">Sugar ABC transporter substrate-binding protein</fullName>
    </submittedName>
</protein>
<comment type="subcellular location">
    <subcellularLocation>
        <location evidence="1">Periplasm</location>
    </subcellularLocation>
</comment>
<gene>
    <name evidence="4" type="ORF">So717_30540</name>
</gene>
<evidence type="ECO:0000256" key="3">
    <source>
        <dbReference type="SAM" id="SignalP"/>
    </source>
</evidence>
<dbReference type="Pfam" id="PF01547">
    <property type="entry name" value="SBP_bac_1"/>
    <property type="match status" value="1"/>
</dbReference>
<dbReference type="OrthoDB" id="7532544at2"/>